<sequence>MPSLNTRASYLSLTPVNVSLTAGTNIPTPDSPPPSPNYFPTITPYKSRPPTAGGGPLSSHPTTPEDTTTGAWPPTPEADTKPSHESTTRVDSLNPPRSANSRIAPQSSTSPLPPRDMGPPPPRGPRRLFSLTSLRTSFSASRTSLRPSTPAQQPTSLKRPSSPTTSFAPSTAPSYTSTLPNQSRPQRTKSGSWFRRKSGMFGLNDVAASSSRLEISEPRPLGSLSEDFQPGRPGTGGSKRVKSSHASDVPTLDVGFGNENGLGSGELGWDEGMFGRG</sequence>
<feature type="compositionally biased region" description="Polar residues" evidence="1">
    <location>
        <begin position="89"/>
        <end position="110"/>
    </location>
</feature>
<protein>
    <submittedName>
        <fullName evidence="2">Uncharacterized protein</fullName>
    </submittedName>
</protein>
<evidence type="ECO:0000313" key="2">
    <source>
        <dbReference type="EMBL" id="OQO01308.1"/>
    </source>
</evidence>
<keyword evidence="3" id="KW-1185">Reference proteome</keyword>
<feature type="region of interest" description="Disordered" evidence="1">
    <location>
        <begin position="20"/>
        <end position="196"/>
    </location>
</feature>
<feature type="compositionally biased region" description="Pro residues" evidence="1">
    <location>
        <begin position="111"/>
        <end position="123"/>
    </location>
</feature>
<comment type="caution">
    <text evidence="2">The sequence shown here is derived from an EMBL/GenBank/DDBJ whole genome shotgun (WGS) entry which is preliminary data.</text>
</comment>
<organism evidence="2 3">
    <name type="scientific">Cryoendolithus antarcticus</name>
    <dbReference type="NCBI Taxonomy" id="1507870"/>
    <lineage>
        <taxon>Eukaryota</taxon>
        <taxon>Fungi</taxon>
        <taxon>Dikarya</taxon>
        <taxon>Ascomycota</taxon>
        <taxon>Pezizomycotina</taxon>
        <taxon>Dothideomycetes</taxon>
        <taxon>Dothideomycetidae</taxon>
        <taxon>Cladosporiales</taxon>
        <taxon>Cladosporiaceae</taxon>
        <taxon>Cryoendolithus</taxon>
    </lineage>
</organism>
<feature type="compositionally biased region" description="Polar residues" evidence="1">
    <location>
        <begin position="181"/>
        <end position="191"/>
    </location>
</feature>
<dbReference type="EMBL" id="NAJO01000031">
    <property type="protein sequence ID" value="OQO01308.1"/>
    <property type="molecule type" value="Genomic_DNA"/>
</dbReference>
<feature type="compositionally biased region" description="Basic and acidic residues" evidence="1">
    <location>
        <begin position="78"/>
        <end position="88"/>
    </location>
</feature>
<gene>
    <name evidence="2" type="ORF">B0A48_12861</name>
</gene>
<dbReference type="InParanoid" id="A0A1V8SQK1"/>
<dbReference type="AlphaFoldDB" id="A0A1V8SQK1"/>
<evidence type="ECO:0000256" key="1">
    <source>
        <dbReference type="SAM" id="MobiDB-lite"/>
    </source>
</evidence>
<dbReference type="Proteomes" id="UP000192596">
    <property type="component" value="Unassembled WGS sequence"/>
</dbReference>
<evidence type="ECO:0000313" key="3">
    <source>
        <dbReference type="Proteomes" id="UP000192596"/>
    </source>
</evidence>
<feature type="compositionally biased region" description="Polar residues" evidence="1">
    <location>
        <begin position="59"/>
        <end position="70"/>
    </location>
</feature>
<dbReference type="OrthoDB" id="5380416at2759"/>
<feature type="region of interest" description="Disordered" evidence="1">
    <location>
        <begin position="212"/>
        <end position="277"/>
    </location>
</feature>
<proteinExistence type="predicted"/>
<feature type="compositionally biased region" description="Low complexity" evidence="1">
    <location>
        <begin position="127"/>
        <end position="146"/>
    </location>
</feature>
<feature type="compositionally biased region" description="Polar residues" evidence="1">
    <location>
        <begin position="147"/>
        <end position="159"/>
    </location>
</feature>
<accession>A0A1V8SQK1</accession>
<name>A0A1V8SQK1_9PEZI</name>
<feature type="compositionally biased region" description="Low complexity" evidence="1">
    <location>
        <begin position="160"/>
        <end position="180"/>
    </location>
</feature>
<reference evidence="3" key="1">
    <citation type="submission" date="2017-03" db="EMBL/GenBank/DDBJ databases">
        <title>Genomes of endolithic fungi from Antarctica.</title>
        <authorList>
            <person name="Coleine C."/>
            <person name="Masonjones S."/>
            <person name="Stajich J.E."/>
        </authorList>
    </citation>
    <scope>NUCLEOTIDE SEQUENCE [LARGE SCALE GENOMIC DNA]</scope>
    <source>
        <strain evidence="3">CCFEE 5527</strain>
    </source>
</reference>